<name>A0A5B7J0S1_PORTR</name>
<evidence type="ECO:0000313" key="2">
    <source>
        <dbReference type="Proteomes" id="UP000324222"/>
    </source>
</evidence>
<dbReference type="Proteomes" id="UP000324222">
    <property type="component" value="Unassembled WGS sequence"/>
</dbReference>
<sequence length="63" mass="7353">MPAEPSLTDICSWHGFVNQLAHFLAIGPVMELFRELPRKPQGKRVYWESGMETCNRSFAKTWR</sequence>
<proteinExistence type="predicted"/>
<evidence type="ECO:0000313" key="1">
    <source>
        <dbReference type="EMBL" id="MPC88375.1"/>
    </source>
</evidence>
<organism evidence="1 2">
    <name type="scientific">Portunus trituberculatus</name>
    <name type="common">Swimming crab</name>
    <name type="synonym">Neptunus trituberculatus</name>
    <dbReference type="NCBI Taxonomy" id="210409"/>
    <lineage>
        <taxon>Eukaryota</taxon>
        <taxon>Metazoa</taxon>
        <taxon>Ecdysozoa</taxon>
        <taxon>Arthropoda</taxon>
        <taxon>Crustacea</taxon>
        <taxon>Multicrustacea</taxon>
        <taxon>Malacostraca</taxon>
        <taxon>Eumalacostraca</taxon>
        <taxon>Eucarida</taxon>
        <taxon>Decapoda</taxon>
        <taxon>Pleocyemata</taxon>
        <taxon>Brachyura</taxon>
        <taxon>Eubrachyura</taxon>
        <taxon>Portunoidea</taxon>
        <taxon>Portunidae</taxon>
        <taxon>Portuninae</taxon>
        <taxon>Portunus</taxon>
    </lineage>
</organism>
<dbReference type="EMBL" id="VSRR010077623">
    <property type="protein sequence ID" value="MPC88375.1"/>
    <property type="molecule type" value="Genomic_DNA"/>
</dbReference>
<comment type="caution">
    <text evidence="1">The sequence shown here is derived from an EMBL/GenBank/DDBJ whole genome shotgun (WGS) entry which is preliminary data.</text>
</comment>
<reference evidence="1 2" key="1">
    <citation type="submission" date="2019-05" db="EMBL/GenBank/DDBJ databases">
        <title>Another draft genome of Portunus trituberculatus and its Hox gene families provides insights of decapod evolution.</title>
        <authorList>
            <person name="Jeong J.-H."/>
            <person name="Song I."/>
            <person name="Kim S."/>
            <person name="Choi T."/>
            <person name="Kim D."/>
            <person name="Ryu S."/>
            <person name="Kim W."/>
        </authorList>
    </citation>
    <scope>NUCLEOTIDE SEQUENCE [LARGE SCALE GENOMIC DNA]</scope>
    <source>
        <tissue evidence="1">Muscle</tissue>
    </source>
</reference>
<dbReference type="AlphaFoldDB" id="A0A5B7J0S1"/>
<accession>A0A5B7J0S1</accession>
<protein>
    <submittedName>
        <fullName evidence="1">Uncharacterized protein</fullName>
    </submittedName>
</protein>
<keyword evidence="2" id="KW-1185">Reference proteome</keyword>
<gene>
    <name evidence="1" type="ORF">E2C01_083276</name>
</gene>